<dbReference type="GO" id="GO:0006623">
    <property type="term" value="P:protein targeting to vacuole"/>
    <property type="evidence" value="ECO:0007669"/>
    <property type="project" value="TreeGrafter"/>
</dbReference>
<proteinExistence type="inferred from homology"/>
<evidence type="ECO:0000259" key="2">
    <source>
        <dbReference type="Pfam" id="PF25033"/>
    </source>
</evidence>
<evidence type="ECO:0000256" key="1">
    <source>
        <dbReference type="ARBA" id="ARBA00006545"/>
    </source>
</evidence>
<reference evidence="4" key="1">
    <citation type="submission" date="2021-02" db="EMBL/GenBank/DDBJ databases">
        <authorList>
            <person name="Nowell W R."/>
        </authorList>
    </citation>
    <scope>NUCLEOTIDE SEQUENCE</scope>
</reference>
<dbReference type="PANTHER" id="PTHR16166:SF93">
    <property type="entry name" value="INTERMEMBRANE LIPID TRANSFER PROTEIN VPS13"/>
    <property type="match status" value="1"/>
</dbReference>
<dbReference type="PANTHER" id="PTHR16166">
    <property type="entry name" value="VACUOLAR PROTEIN SORTING-ASSOCIATED PROTEIN VPS13"/>
    <property type="match status" value="1"/>
</dbReference>
<dbReference type="Pfam" id="PF25036">
    <property type="entry name" value="VPS13_VAB"/>
    <property type="match status" value="1"/>
</dbReference>
<dbReference type="Pfam" id="PF25033">
    <property type="entry name" value="VPS13_M"/>
    <property type="match status" value="1"/>
</dbReference>
<dbReference type="InterPro" id="IPR056747">
    <property type="entry name" value="VPS13-like_M"/>
</dbReference>
<comment type="caution">
    <text evidence="4">The sequence shown here is derived from an EMBL/GenBank/DDBJ whole genome shotgun (WGS) entry which is preliminary data.</text>
</comment>
<sequence length="643" mass="73074">STPQPPTQSNSDPEIETRIDVIVKNPEIILLEDQHNSNSNCLVLDLALQMRMIIVGEDSKIYIWLKDLTVYSSNFAELRDSKNAGSKIKYRILQPAKANVIIIMDNHQQKIDVRISDIIVSIAPAAVKTLIGVTNSLGTLQANVVEEKEKVNSKSLFTPKTFKDSDLWYIKEYEEKQAKLESTDILETVKEEEEEDKMIEKEEKIEAQTVLIQQLVLTLETIQIKLEVGLGSVTKSVVAMCLSNLIADVKNWSTDLSLSSTVNIEAALFNERMLAWEPLIEPTIDASGSVLSPWCITCSIVSVLPLTEKIGSAVSNEQARKEGVLSSTPEQIVFIRADQLLNITITKTGLDLVQRLSALFNDVYNKRLPFIEDNDQPMLSLFNRTGREIFIDKLDGLQFAENMLLTSTTLKPDGFLPLVVANDRQPTARLSVIEEQDFKQRQEFGVKIGDVVKTVTINRTWKRVYELGPSPNPNWPVQMLCDTQVRNDRRCVILSSIVKVYNNTTMPLIILNIDSVDPKKYHRMAKIDINDEYYVPIELLYTHSSSPIFISTDENEHNGEIYDFFSFDWEKEFLSERKLKLKTGKEANFIVFKEVTNAYSENTDQLDHASFSLYIHPALHLTNLLPVDIQCAIDVNQRFYLFK</sequence>
<protein>
    <submittedName>
        <fullName evidence="4">Uncharacterized protein</fullName>
    </submittedName>
</protein>
<evidence type="ECO:0000313" key="4">
    <source>
        <dbReference type="EMBL" id="CAF4111832.1"/>
    </source>
</evidence>
<dbReference type="InterPro" id="IPR026847">
    <property type="entry name" value="VPS13"/>
</dbReference>
<dbReference type="AlphaFoldDB" id="A0A819VPR9"/>
<comment type="similarity">
    <text evidence="1">Belongs to the VPS13 family.</text>
</comment>
<dbReference type="GO" id="GO:0045053">
    <property type="term" value="P:protein retention in Golgi apparatus"/>
    <property type="evidence" value="ECO:0007669"/>
    <property type="project" value="TreeGrafter"/>
</dbReference>
<feature type="domain" description="VPS13-like middle region" evidence="2">
    <location>
        <begin position="5"/>
        <end position="348"/>
    </location>
</feature>
<organism evidence="4 5">
    <name type="scientific">Adineta steineri</name>
    <dbReference type="NCBI Taxonomy" id="433720"/>
    <lineage>
        <taxon>Eukaryota</taxon>
        <taxon>Metazoa</taxon>
        <taxon>Spiralia</taxon>
        <taxon>Gnathifera</taxon>
        <taxon>Rotifera</taxon>
        <taxon>Eurotatoria</taxon>
        <taxon>Bdelloidea</taxon>
        <taxon>Adinetida</taxon>
        <taxon>Adinetidae</taxon>
        <taxon>Adineta</taxon>
    </lineage>
</organism>
<feature type="domain" description="Vacuolar protein sorting-associated protein 13 VPS13 adaptor binding" evidence="3">
    <location>
        <begin position="449"/>
        <end position="633"/>
    </location>
</feature>
<evidence type="ECO:0000313" key="5">
    <source>
        <dbReference type="Proteomes" id="UP000663881"/>
    </source>
</evidence>
<dbReference type="EMBL" id="CAJOAY010005561">
    <property type="protein sequence ID" value="CAF4111832.1"/>
    <property type="molecule type" value="Genomic_DNA"/>
</dbReference>
<gene>
    <name evidence="4" type="ORF">OKA104_LOCUS36252</name>
</gene>
<name>A0A819VPR9_9BILA</name>
<dbReference type="InterPro" id="IPR009543">
    <property type="entry name" value="VPS13_VAB"/>
</dbReference>
<evidence type="ECO:0000259" key="3">
    <source>
        <dbReference type="Pfam" id="PF25036"/>
    </source>
</evidence>
<accession>A0A819VPR9</accession>
<dbReference type="Proteomes" id="UP000663881">
    <property type="component" value="Unassembled WGS sequence"/>
</dbReference>
<feature type="non-terminal residue" evidence="4">
    <location>
        <position position="1"/>
    </location>
</feature>